<evidence type="ECO:0000313" key="2">
    <source>
        <dbReference type="Proteomes" id="UP000239340"/>
    </source>
</evidence>
<accession>A0A2L0HBP8</accession>
<dbReference type="AlphaFoldDB" id="A0A2L0HBP8"/>
<name>A0A2L0HBP8_RHIFR</name>
<keyword evidence="1" id="KW-0614">Plasmid</keyword>
<gene>
    <name evidence="1" type="ORF">NXT3_PB00262</name>
</gene>
<sequence>MPPSPPPVRLAGFQLLELQLHLLEEAGLALRAAAMDVALQLLDLQRSRAITASEFTAWAPVRRPSPWGYSKNNA</sequence>
<dbReference type="Proteomes" id="UP000239340">
    <property type="component" value="Plasmid pSfreNXT3b"/>
</dbReference>
<protein>
    <submittedName>
        <fullName evidence="1">Uncharacterized protein</fullName>
    </submittedName>
</protein>
<organism evidence="1 2">
    <name type="scientific">Rhizobium fredii</name>
    <name type="common">Sinorhizobium fredii</name>
    <dbReference type="NCBI Taxonomy" id="380"/>
    <lineage>
        <taxon>Bacteria</taxon>
        <taxon>Pseudomonadati</taxon>
        <taxon>Pseudomonadota</taxon>
        <taxon>Alphaproteobacteria</taxon>
        <taxon>Hyphomicrobiales</taxon>
        <taxon>Rhizobiaceae</taxon>
        <taxon>Sinorhizobium/Ensifer group</taxon>
        <taxon>Sinorhizobium</taxon>
    </lineage>
</organism>
<geneLocation type="plasmid" evidence="2">
    <name>psfrenxt3b</name>
</geneLocation>
<dbReference type="EMBL" id="CP024309">
    <property type="protein sequence ID" value="AUX78920.1"/>
    <property type="molecule type" value="Genomic_DNA"/>
</dbReference>
<evidence type="ECO:0000313" key="1">
    <source>
        <dbReference type="EMBL" id="AUX78920.1"/>
    </source>
</evidence>
<proteinExistence type="predicted"/>
<reference evidence="1 2" key="1">
    <citation type="submission" date="2017-10" db="EMBL/GenBank/DDBJ databases">
        <title>Analysis of the genome sequences of Rhizobium populations associated to common bean (phaseolus vulgaris).</title>
        <authorList>
            <person name="Bustos P."/>
            <person name="Santamaria R.I."/>
            <person name="Miranda-Sanchez F."/>
            <person name="Perez-Carrascal O."/>
            <person name="Juarez S."/>
            <person name="Lozano L."/>
            <person name="Martinez-Flores I."/>
            <person name="Vinuesa P."/>
            <person name="Martinez-Romero E."/>
            <person name="Cevallos M.A."/>
            <person name="Romero D."/>
            <person name="Davila G."/>
            <person name="Gonzalez V."/>
        </authorList>
    </citation>
    <scope>NUCLEOTIDE SEQUENCE [LARGE SCALE GENOMIC DNA]</scope>
    <source>
        <strain evidence="1 2">NXT3</strain>
        <plasmid evidence="2">Plasmid psfrenxt3b</plasmid>
    </source>
</reference>